<evidence type="ECO:0000313" key="6">
    <source>
        <dbReference type="Proteomes" id="UP001229836"/>
    </source>
</evidence>
<dbReference type="InterPro" id="IPR000055">
    <property type="entry name" value="Restrct_endonuc_typeI_TRD"/>
</dbReference>
<keyword evidence="3" id="KW-0238">DNA-binding</keyword>
<dbReference type="PANTHER" id="PTHR30408:SF12">
    <property type="entry name" value="TYPE I RESTRICTION ENZYME MJAVIII SPECIFICITY SUBUNIT"/>
    <property type="match status" value="1"/>
</dbReference>
<evidence type="ECO:0000256" key="1">
    <source>
        <dbReference type="ARBA" id="ARBA00010923"/>
    </source>
</evidence>
<comment type="similarity">
    <text evidence="1">Belongs to the type-I restriction system S methylase family.</text>
</comment>
<dbReference type="InterPro" id="IPR044946">
    <property type="entry name" value="Restrct_endonuc_typeI_TRD_sf"/>
</dbReference>
<keyword evidence="5" id="KW-0614">Plasmid</keyword>
<dbReference type="Proteomes" id="UP001229836">
    <property type="component" value="Plasmid unnamed2"/>
</dbReference>
<accession>A0ABY8SBQ4</accession>
<evidence type="ECO:0000313" key="5">
    <source>
        <dbReference type="EMBL" id="WHP07964.1"/>
    </source>
</evidence>
<keyword evidence="5" id="KW-0378">Hydrolase</keyword>
<feature type="domain" description="Type I restriction modification DNA specificity" evidence="4">
    <location>
        <begin position="82"/>
        <end position="201"/>
    </location>
</feature>
<dbReference type="EMBL" id="CP125671">
    <property type="protein sequence ID" value="WHP07964.1"/>
    <property type="molecule type" value="Genomic_DNA"/>
</dbReference>
<feature type="domain" description="Type I restriction modification DNA specificity" evidence="4">
    <location>
        <begin position="245"/>
        <end position="364"/>
    </location>
</feature>
<keyword evidence="5" id="KW-0540">Nuclease</keyword>
<name>A0ABY8SBQ4_9GAMM</name>
<keyword evidence="2" id="KW-0680">Restriction system</keyword>
<proteinExistence type="inferred from homology"/>
<dbReference type="PANTHER" id="PTHR30408">
    <property type="entry name" value="TYPE-1 RESTRICTION ENZYME ECOKI SPECIFICITY PROTEIN"/>
    <property type="match status" value="1"/>
</dbReference>
<keyword evidence="6" id="KW-1185">Reference proteome</keyword>
<geneLocation type="plasmid" evidence="5 6">
    <name>unnamed2</name>
</geneLocation>
<dbReference type="SUPFAM" id="SSF116734">
    <property type="entry name" value="DNA methylase specificity domain"/>
    <property type="match status" value="2"/>
</dbReference>
<dbReference type="Pfam" id="PF01420">
    <property type="entry name" value="Methylase_S"/>
    <property type="match status" value="2"/>
</dbReference>
<dbReference type="RefSeq" id="WP_262463134.1">
    <property type="nucleotide sequence ID" value="NZ_CP125671.1"/>
</dbReference>
<organism evidence="5 6">
    <name type="scientific">Acinetobacter corruptisaponis</name>
    <dbReference type="NCBI Taxonomy" id="3045147"/>
    <lineage>
        <taxon>Bacteria</taxon>
        <taxon>Pseudomonadati</taxon>
        <taxon>Pseudomonadota</taxon>
        <taxon>Gammaproteobacteria</taxon>
        <taxon>Moraxellales</taxon>
        <taxon>Moraxellaceae</taxon>
        <taxon>Acinetobacter</taxon>
    </lineage>
</organism>
<evidence type="ECO:0000259" key="4">
    <source>
        <dbReference type="Pfam" id="PF01420"/>
    </source>
</evidence>
<evidence type="ECO:0000256" key="3">
    <source>
        <dbReference type="ARBA" id="ARBA00023125"/>
    </source>
</evidence>
<reference evidence="5 6" key="1">
    <citation type="submission" date="2023-05" db="EMBL/GenBank/DDBJ databases">
        <title>The complete genome of Acinetobacter sp. nov KCTC 92772.</title>
        <authorList>
            <person name="Zhou G."/>
        </authorList>
    </citation>
    <scope>NUCLEOTIDE SEQUENCE [LARGE SCALE GENOMIC DNA]</scope>
    <source>
        <strain evidence="5 6">KCTC 92772</strain>
        <plasmid evidence="5 6">unnamed2</plasmid>
    </source>
</reference>
<keyword evidence="5" id="KW-0255">Endonuclease</keyword>
<gene>
    <name evidence="5" type="ORF">QLH32_19770</name>
</gene>
<dbReference type="InterPro" id="IPR052021">
    <property type="entry name" value="Type-I_RS_S_subunit"/>
</dbReference>
<evidence type="ECO:0000256" key="2">
    <source>
        <dbReference type="ARBA" id="ARBA00022747"/>
    </source>
</evidence>
<dbReference type="GO" id="GO:0004519">
    <property type="term" value="F:endonuclease activity"/>
    <property type="evidence" value="ECO:0007669"/>
    <property type="project" value="UniProtKB-KW"/>
</dbReference>
<protein>
    <submittedName>
        <fullName evidence="5">Restriction endonuclease subunit S</fullName>
    </submittedName>
</protein>
<sequence>MKHQTEFGEIPIEWQVKQVIDIKNEAKRAIAMGPFGSNIKADNFVESGVPVIRGTNMNFAKFVDGEFVFLTEEKADELLGSNCQPNDLVFTHRGTIGQVALIPENKYPRYVISQSGMKLTVNHEIMDSEFLFYFFKSEYGQYQILKYESQVGVPSISNPLTSLKEMCVPVPPLLEQKAIASVLSSLDDKIDLLHRQNKILEAMAETLLIQHVLPREDEQNDGLYLLGDYLETISVTHKFPNPQVVFLNTSDIYKGKVLIHELSEVKGLPGQAKKSIKKGDILFSEIRPANGRYALIDFDADNYVVSTKLMVLRAKQPNLIGLLYFYLTNKQVTDWLQVLAESRSGTFPQITFDQVADLELRLPQGSDLDNLIGLLDDILLKQSANNKQIQTLENLRDTLLPKLMSGEVRVQYQTEEVA</sequence>
<dbReference type="Gene3D" id="3.90.220.20">
    <property type="entry name" value="DNA methylase specificity domains"/>
    <property type="match status" value="2"/>
</dbReference>